<dbReference type="GO" id="GO:0022857">
    <property type="term" value="F:transmembrane transporter activity"/>
    <property type="evidence" value="ECO:0007669"/>
    <property type="project" value="InterPro"/>
</dbReference>
<dbReference type="AlphaFoldDB" id="A0A558HKN1"/>
<feature type="transmembrane region" description="Helical" evidence="4">
    <location>
        <begin position="376"/>
        <end position="394"/>
    </location>
</feature>
<dbReference type="PANTHER" id="PTHR42910">
    <property type="entry name" value="TRANSPORTER SCO4007-RELATED"/>
    <property type="match status" value="1"/>
</dbReference>
<gene>
    <name evidence="6" type="ORF">FQP86_10960</name>
</gene>
<evidence type="ECO:0000256" key="3">
    <source>
        <dbReference type="ARBA" id="ARBA00023136"/>
    </source>
</evidence>
<dbReference type="Pfam" id="PF07690">
    <property type="entry name" value="MFS_1"/>
    <property type="match status" value="1"/>
</dbReference>
<feature type="transmembrane region" description="Helical" evidence="4">
    <location>
        <begin position="258"/>
        <end position="277"/>
    </location>
</feature>
<dbReference type="EMBL" id="VNFH01000007">
    <property type="protein sequence ID" value="TVU69621.1"/>
    <property type="molecule type" value="Genomic_DNA"/>
</dbReference>
<organism evidence="6 7">
    <name type="scientific">Cobetia crustatorum</name>
    <dbReference type="NCBI Taxonomy" id="553385"/>
    <lineage>
        <taxon>Bacteria</taxon>
        <taxon>Pseudomonadati</taxon>
        <taxon>Pseudomonadota</taxon>
        <taxon>Gammaproteobacteria</taxon>
        <taxon>Oceanospirillales</taxon>
        <taxon>Halomonadaceae</taxon>
        <taxon>Cobetia</taxon>
    </lineage>
</organism>
<dbReference type="CDD" id="cd17324">
    <property type="entry name" value="MFS_NepI_like"/>
    <property type="match status" value="1"/>
</dbReference>
<dbReference type="InterPro" id="IPR011701">
    <property type="entry name" value="MFS"/>
</dbReference>
<feature type="transmembrane region" description="Helical" evidence="4">
    <location>
        <begin position="91"/>
        <end position="109"/>
    </location>
</feature>
<dbReference type="Gene3D" id="1.20.1250.20">
    <property type="entry name" value="MFS general substrate transporter like domains"/>
    <property type="match status" value="1"/>
</dbReference>
<proteinExistence type="predicted"/>
<feature type="transmembrane region" description="Helical" evidence="4">
    <location>
        <begin position="230"/>
        <end position="252"/>
    </location>
</feature>
<keyword evidence="7" id="KW-1185">Reference proteome</keyword>
<comment type="caution">
    <text evidence="6">The sequence shown here is derived from an EMBL/GenBank/DDBJ whole genome shotgun (WGS) entry which is preliminary data.</text>
</comment>
<feature type="transmembrane region" description="Helical" evidence="4">
    <location>
        <begin position="289"/>
        <end position="308"/>
    </location>
</feature>
<reference evidence="6 7" key="1">
    <citation type="submission" date="2019-07" db="EMBL/GenBank/DDBJ databases">
        <title>Diversity of Bacteria from Kongsfjorden, Arctic.</title>
        <authorList>
            <person name="Yu Y."/>
        </authorList>
    </citation>
    <scope>NUCLEOTIDE SEQUENCE [LARGE SCALE GENOMIC DNA]</scope>
    <source>
        <strain evidence="6 7">SM1923</strain>
    </source>
</reference>
<sequence length="410" mass="42988">MVSATPLRETSPTETQTPPAIGRALLLLMAIAVAATAANLYYNQPLLAEMAASLGLSQGTIGLIPSATQFGYAAAILLISPLGDTMDRRVLIRNLSITLSLASLGVFLAPSFWPLLVASFVVGLGANITQQLIPLAASLSTPETRGKVIGTLMTGLTIGILLSRTLSGTIGEYWGWRSVFLVAAIIAVVIGVLLHRHLPSQKASVSMAYPQLISSMFTLVKRHALLRESALTGALWFAAFNAMWATLAIHVTDAPFSYSVQQAGLFGIIGLAGIFGAKAAGRLVNRVGAGRLITLALLMVVASFVVLALWGDSLAGLIVGIILLDLGVFGAQIPNQVRVFSIDPKAQSRMNAVYMLGYYLGAAAGSAIGVKVMSLYGWEGLSIFGLALAAAALLHHGIKQRRDPAVTSKA</sequence>
<accession>A0A558HKN1</accession>
<evidence type="ECO:0000313" key="7">
    <source>
        <dbReference type="Proteomes" id="UP000319941"/>
    </source>
</evidence>
<feature type="transmembrane region" description="Helical" evidence="4">
    <location>
        <begin position="148"/>
        <end position="167"/>
    </location>
</feature>
<dbReference type="Proteomes" id="UP000319941">
    <property type="component" value="Unassembled WGS sequence"/>
</dbReference>
<keyword evidence="1 4" id="KW-0812">Transmembrane</keyword>
<feature type="transmembrane region" description="Helical" evidence="4">
    <location>
        <begin position="20"/>
        <end position="41"/>
    </location>
</feature>
<feature type="domain" description="Major facilitator superfamily (MFS) profile" evidence="5">
    <location>
        <begin position="25"/>
        <end position="403"/>
    </location>
</feature>
<evidence type="ECO:0000259" key="5">
    <source>
        <dbReference type="PROSITE" id="PS50850"/>
    </source>
</evidence>
<name>A0A558HKN1_9GAMM</name>
<dbReference type="PANTHER" id="PTHR42910:SF1">
    <property type="entry name" value="MAJOR FACILITATOR SUPERFAMILY (MFS) PROFILE DOMAIN-CONTAINING PROTEIN"/>
    <property type="match status" value="1"/>
</dbReference>
<dbReference type="RefSeq" id="WP_144727651.1">
    <property type="nucleotide sequence ID" value="NZ_CAWOWR010000127.1"/>
</dbReference>
<feature type="transmembrane region" description="Helical" evidence="4">
    <location>
        <begin position="61"/>
        <end position="79"/>
    </location>
</feature>
<dbReference type="OrthoDB" id="9815356at2"/>
<evidence type="ECO:0000256" key="2">
    <source>
        <dbReference type="ARBA" id="ARBA00022989"/>
    </source>
</evidence>
<evidence type="ECO:0000313" key="6">
    <source>
        <dbReference type="EMBL" id="TVU69621.1"/>
    </source>
</evidence>
<evidence type="ECO:0000256" key="4">
    <source>
        <dbReference type="SAM" id="Phobius"/>
    </source>
</evidence>
<evidence type="ECO:0000256" key="1">
    <source>
        <dbReference type="ARBA" id="ARBA00022692"/>
    </source>
</evidence>
<feature type="transmembrane region" description="Helical" evidence="4">
    <location>
        <begin position="314"/>
        <end position="331"/>
    </location>
</feature>
<dbReference type="PROSITE" id="PS50850">
    <property type="entry name" value="MFS"/>
    <property type="match status" value="1"/>
</dbReference>
<protein>
    <submittedName>
        <fullName evidence="6">MFS transporter</fullName>
    </submittedName>
</protein>
<feature type="transmembrane region" description="Helical" evidence="4">
    <location>
        <begin position="173"/>
        <end position="194"/>
    </location>
</feature>
<dbReference type="InterPro" id="IPR020846">
    <property type="entry name" value="MFS_dom"/>
</dbReference>
<dbReference type="STRING" id="553385.GCA_000591415_02178"/>
<dbReference type="InterPro" id="IPR036259">
    <property type="entry name" value="MFS_trans_sf"/>
</dbReference>
<feature type="transmembrane region" description="Helical" evidence="4">
    <location>
        <begin position="352"/>
        <end position="370"/>
    </location>
</feature>
<feature type="transmembrane region" description="Helical" evidence="4">
    <location>
        <begin position="115"/>
        <end position="136"/>
    </location>
</feature>
<dbReference type="SUPFAM" id="SSF103473">
    <property type="entry name" value="MFS general substrate transporter"/>
    <property type="match status" value="1"/>
</dbReference>
<keyword evidence="2 4" id="KW-1133">Transmembrane helix</keyword>
<keyword evidence="3 4" id="KW-0472">Membrane</keyword>